<dbReference type="Proteomes" id="UP001344447">
    <property type="component" value="Unassembled WGS sequence"/>
</dbReference>
<comment type="similarity">
    <text evidence="6">Belongs to the cytochrome b5 family. MAPR subfamily.</text>
</comment>
<dbReference type="AlphaFoldDB" id="A0AAN7YTR3"/>
<dbReference type="Pfam" id="PF00173">
    <property type="entry name" value="Cyt-b5"/>
    <property type="match status" value="1"/>
</dbReference>
<dbReference type="PANTHER" id="PTHR10281">
    <property type="entry name" value="MEMBRANE-ASSOCIATED PROGESTERONE RECEPTOR COMPONENT-RELATED"/>
    <property type="match status" value="1"/>
</dbReference>
<evidence type="ECO:0000256" key="1">
    <source>
        <dbReference type="ARBA" id="ARBA00004240"/>
    </source>
</evidence>
<dbReference type="FunFam" id="3.10.120.10:FF:000003">
    <property type="entry name" value="membrane-associated progesterone receptor component 1"/>
    <property type="match status" value="1"/>
</dbReference>
<dbReference type="GO" id="GO:0016020">
    <property type="term" value="C:membrane"/>
    <property type="evidence" value="ECO:0007669"/>
    <property type="project" value="TreeGrafter"/>
</dbReference>
<dbReference type="Gene3D" id="3.10.120.10">
    <property type="entry name" value="Cytochrome b5-like heme/steroid binding domain"/>
    <property type="match status" value="1"/>
</dbReference>
<keyword evidence="7" id="KW-1133">Transmembrane helix</keyword>
<organism evidence="9 10">
    <name type="scientific">Dictyostelium firmibasis</name>
    <dbReference type="NCBI Taxonomy" id="79012"/>
    <lineage>
        <taxon>Eukaryota</taxon>
        <taxon>Amoebozoa</taxon>
        <taxon>Evosea</taxon>
        <taxon>Eumycetozoa</taxon>
        <taxon>Dictyostelia</taxon>
        <taxon>Dictyosteliales</taxon>
        <taxon>Dictyosteliaceae</taxon>
        <taxon>Dictyostelium</taxon>
    </lineage>
</organism>
<evidence type="ECO:0000256" key="3">
    <source>
        <dbReference type="ARBA" id="ARBA00022723"/>
    </source>
</evidence>
<protein>
    <recommendedName>
        <fullName evidence="8">Cytochrome b5 heme-binding domain-containing protein</fullName>
    </recommendedName>
</protein>
<comment type="caution">
    <text evidence="9">The sequence shown here is derived from an EMBL/GenBank/DDBJ whole genome shotgun (WGS) entry which is preliminary data.</text>
</comment>
<dbReference type="SUPFAM" id="SSF55856">
    <property type="entry name" value="Cytochrome b5-like heme/steroid binding domain"/>
    <property type="match status" value="1"/>
</dbReference>
<dbReference type="GO" id="GO:0046872">
    <property type="term" value="F:metal ion binding"/>
    <property type="evidence" value="ECO:0007669"/>
    <property type="project" value="UniProtKB-KW"/>
</dbReference>
<dbReference type="InterPro" id="IPR001199">
    <property type="entry name" value="Cyt_B5-like_heme/steroid-bd"/>
</dbReference>
<reference evidence="9 10" key="1">
    <citation type="submission" date="2023-11" db="EMBL/GenBank/DDBJ databases">
        <title>Dfirmibasis_genome.</title>
        <authorList>
            <person name="Edelbroek B."/>
            <person name="Kjellin J."/>
            <person name="Jerlstrom-Hultqvist J."/>
            <person name="Soderbom F."/>
        </authorList>
    </citation>
    <scope>NUCLEOTIDE SEQUENCE [LARGE SCALE GENOMIC DNA]</scope>
    <source>
        <strain evidence="9 10">TNS-C-14</strain>
    </source>
</reference>
<feature type="transmembrane region" description="Helical" evidence="7">
    <location>
        <begin position="9"/>
        <end position="26"/>
    </location>
</feature>
<accession>A0AAN7YTR3</accession>
<keyword evidence="7" id="KW-0472">Membrane</keyword>
<dbReference type="GO" id="GO:0005783">
    <property type="term" value="C:endoplasmic reticulum"/>
    <property type="evidence" value="ECO:0007669"/>
    <property type="project" value="UniProtKB-SubCell"/>
</dbReference>
<keyword evidence="4" id="KW-0256">Endoplasmic reticulum</keyword>
<dbReference type="PANTHER" id="PTHR10281:SF72">
    <property type="entry name" value="NEUDESIN"/>
    <property type="match status" value="1"/>
</dbReference>
<proteinExistence type="inferred from homology"/>
<evidence type="ECO:0000256" key="4">
    <source>
        <dbReference type="ARBA" id="ARBA00022824"/>
    </source>
</evidence>
<dbReference type="SMART" id="SM01117">
    <property type="entry name" value="Cyt-b5"/>
    <property type="match status" value="1"/>
</dbReference>
<evidence type="ECO:0000256" key="7">
    <source>
        <dbReference type="SAM" id="Phobius"/>
    </source>
</evidence>
<comment type="subcellular location">
    <subcellularLocation>
        <location evidence="1">Endoplasmic reticulum</location>
    </subcellularLocation>
</comment>
<evidence type="ECO:0000259" key="8">
    <source>
        <dbReference type="SMART" id="SM01117"/>
    </source>
</evidence>
<evidence type="ECO:0000256" key="2">
    <source>
        <dbReference type="ARBA" id="ARBA00022617"/>
    </source>
</evidence>
<evidence type="ECO:0000313" key="10">
    <source>
        <dbReference type="Proteomes" id="UP001344447"/>
    </source>
</evidence>
<keyword evidence="3" id="KW-0479">Metal-binding</keyword>
<keyword evidence="5" id="KW-0408">Iron</keyword>
<keyword evidence="10" id="KW-1185">Reference proteome</keyword>
<name>A0AAN7YTR3_9MYCE</name>
<evidence type="ECO:0000256" key="5">
    <source>
        <dbReference type="ARBA" id="ARBA00023004"/>
    </source>
</evidence>
<sequence>MFDFIPEEAVWAILIIVIIYLLKVILSPAKDFVPTKVVQKPVYEKRDYSLEEIKDFKGIDETKPIFIAIKGKIYDVTAKKTTYGPGGSYHLFAGNDATVCLAKSSFEEVDLNQPWTNQSLEELTADQKDSLKNWIDFFSERYTLVGNVKTE</sequence>
<keyword evidence="2" id="KW-0349">Heme</keyword>
<dbReference type="EMBL" id="JAVFKY010000001">
    <property type="protein sequence ID" value="KAK5584854.1"/>
    <property type="molecule type" value="Genomic_DNA"/>
</dbReference>
<dbReference type="InterPro" id="IPR036400">
    <property type="entry name" value="Cyt_B5-like_heme/steroid_sf"/>
</dbReference>
<feature type="domain" description="Cytochrome b5 heme-binding" evidence="8">
    <location>
        <begin position="48"/>
        <end position="149"/>
    </location>
</feature>
<gene>
    <name evidence="9" type="ORF">RB653_006472</name>
</gene>
<keyword evidence="7" id="KW-0812">Transmembrane</keyword>
<evidence type="ECO:0000256" key="6">
    <source>
        <dbReference type="ARBA" id="ARBA00038357"/>
    </source>
</evidence>
<evidence type="ECO:0000313" key="9">
    <source>
        <dbReference type="EMBL" id="KAK5584854.1"/>
    </source>
</evidence>
<dbReference type="InterPro" id="IPR050577">
    <property type="entry name" value="MAPR/NEUFC/NENF-like"/>
</dbReference>